<dbReference type="GO" id="GO:0030677">
    <property type="term" value="C:ribonuclease P complex"/>
    <property type="evidence" value="ECO:0007669"/>
    <property type="project" value="TreeGrafter"/>
</dbReference>
<evidence type="ECO:0000256" key="8">
    <source>
        <dbReference type="NCBIfam" id="TIGR00188"/>
    </source>
</evidence>
<evidence type="ECO:0000313" key="10">
    <source>
        <dbReference type="Proteomes" id="UP000316181"/>
    </source>
</evidence>
<dbReference type="Pfam" id="PF00825">
    <property type="entry name" value="Ribonuclease_P"/>
    <property type="match status" value="1"/>
</dbReference>
<sequence length="120" mass="12973">MLPAAQRLHRSEDFKLAFRSGIRAGRDDIVVHMARAVGDNPTRAGLVVSKAVGNAVTRNKVKRRLRASLRTELEQAPHGSIVVVRALPGAASVDFSSLTSQLSSGISACVRKVQRMDTVR</sequence>
<keyword evidence="5 7" id="KW-0378">Hydrolase</keyword>
<accession>A0A542SQ05</accession>
<keyword evidence="3 7" id="KW-0540">Nuclease</keyword>
<reference evidence="9 10" key="1">
    <citation type="submission" date="2019-06" db="EMBL/GenBank/DDBJ databases">
        <title>Sequencing the genomes of 1000 actinobacteria strains.</title>
        <authorList>
            <person name="Klenk H.-P."/>
        </authorList>
    </citation>
    <scope>NUCLEOTIDE SEQUENCE [LARGE SCALE GENOMIC DNA]</scope>
    <source>
        <strain evidence="9 10">DSM 10596</strain>
    </source>
</reference>
<dbReference type="AlphaFoldDB" id="A0A542SQ05"/>
<dbReference type="GO" id="GO:0042781">
    <property type="term" value="F:3'-tRNA processing endoribonuclease activity"/>
    <property type="evidence" value="ECO:0007669"/>
    <property type="project" value="TreeGrafter"/>
</dbReference>
<dbReference type="EMBL" id="VFNV01000001">
    <property type="protein sequence ID" value="TQK76684.1"/>
    <property type="molecule type" value="Genomic_DNA"/>
</dbReference>
<dbReference type="InterPro" id="IPR000100">
    <property type="entry name" value="RNase_P"/>
</dbReference>
<evidence type="ECO:0000256" key="6">
    <source>
        <dbReference type="ARBA" id="ARBA00022884"/>
    </source>
</evidence>
<dbReference type="InterPro" id="IPR020539">
    <property type="entry name" value="RNase_P_CS"/>
</dbReference>
<evidence type="ECO:0000256" key="3">
    <source>
        <dbReference type="ARBA" id="ARBA00022722"/>
    </source>
</evidence>
<comment type="catalytic activity">
    <reaction evidence="7">
        <text>Endonucleolytic cleavage of RNA, removing 5'-extranucleotides from tRNA precursor.</text>
        <dbReference type="EC" id="3.1.26.5"/>
    </reaction>
</comment>
<dbReference type="HAMAP" id="MF_00227">
    <property type="entry name" value="RNase_P"/>
    <property type="match status" value="1"/>
</dbReference>
<dbReference type="InterPro" id="IPR020568">
    <property type="entry name" value="Ribosomal_Su5_D2-typ_SF"/>
</dbReference>
<dbReference type="Gene3D" id="3.30.230.10">
    <property type="match status" value="1"/>
</dbReference>
<comment type="subunit">
    <text evidence="7">Consists of a catalytic RNA component (M1 or rnpB) and a protein subunit.</text>
</comment>
<dbReference type="PANTHER" id="PTHR33992:SF1">
    <property type="entry name" value="RIBONUCLEASE P PROTEIN COMPONENT"/>
    <property type="match status" value="1"/>
</dbReference>
<dbReference type="SUPFAM" id="SSF54211">
    <property type="entry name" value="Ribosomal protein S5 domain 2-like"/>
    <property type="match status" value="1"/>
</dbReference>
<dbReference type="OrthoDB" id="196964at2"/>
<protein>
    <recommendedName>
        <fullName evidence="7 8">Ribonuclease P protein component</fullName>
        <shortName evidence="7">RNase P protein</shortName>
        <shortName evidence="7">RNaseP protein</shortName>
        <ecNumber evidence="7 8">3.1.26.5</ecNumber>
    </recommendedName>
    <alternativeName>
        <fullName evidence="7">Protein C5</fullName>
    </alternativeName>
</protein>
<organism evidence="9 10">
    <name type="scientific">Rarobacter incanus</name>
    <dbReference type="NCBI Taxonomy" id="153494"/>
    <lineage>
        <taxon>Bacteria</taxon>
        <taxon>Bacillati</taxon>
        <taxon>Actinomycetota</taxon>
        <taxon>Actinomycetes</taxon>
        <taxon>Micrococcales</taxon>
        <taxon>Rarobacteraceae</taxon>
        <taxon>Rarobacter</taxon>
    </lineage>
</organism>
<dbReference type="PANTHER" id="PTHR33992">
    <property type="entry name" value="RIBONUCLEASE P PROTEIN COMPONENT"/>
    <property type="match status" value="1"/>
</dbReference>
<keyword evidence="4 7" id="KW-0255">Endonuclease</keyword>
<dbReference type="Proteomes" id="UP000316181">
    <property type="component" value="Unassembled WGS sequence"/>
</dbReference>
<dbReference type="InterPro" id="IPR014721">
    <property type="entry name" value="Ribsml_uS5_D2-typ_fold_subgr"/>
</dbReference>
<proteinExistence type="inferred from homology"/>
<evidence type="ECO:0000256" key="4">
    <source>
        <dbReference type="ARBA" id="ARBA00022759"/>
    </source>
</evidence>
<keyword evidence="6 7" id="KW-0694">RNA-binding</keyword>
<keyword evidence="10" id="KW-1185">Reference proteome</keyword>
<dbReference type="GO" id="GO:0001682">
    <property type="term" value="P:tRNA 5'-leader removal"/>
    <property type="evidence" value="ECO:0007669"/>
    <property type="project" value="UniProtKB-UniRule"/>
</dbReference>
<evidence type="ECO:0000256" key="5">
    <source>
        <dbReference type="ARBA" id="ARBA00022801"/>
    </source>
</evidence>
<name>A0A542SQ05_9MICO</name>
<dbReference type="GO" id="GO:0000049">
    <property type="term" value="F:tRNA binding"/>
    <property type="evidence" value="ECO:0007669"/>
    <property type="project" value="UniProtKB-UniRule"/>
</dbReference>
<comment type="similarity">
    <text evidence="7">Belongs to the RnpA family.</text>
</comment>
<comment type="function">
    <text evidence="1 7">RNaseP catalyzes the removal of the 5'-leader sequence from pre-tRNA to produce the mature 5'-terminus. It can also cleave other RNA substrates such as 4.5S RNA. The protein component plays an auxiliary but essential role in vivo by binding to the 5'-leader sequence and broadening the substrate specificity of the ribozyme.</text>
</comment>
<dbReference type="GO" id="GO:0004526">
    <property type="term" value="F:ribonuclease P activity"/>
    <property type="evidence" value="ECO:0007669"/>
    <property type="project" value="UniProtKB-UniRule"/>
</dbReference>
<evidence type="ECO:0000313" key="9">
    <source>
        <dbReference type="EMBL" id="TQK76684.1"/>
    </source>
</evidence>
<dbReference type="NCBIfam" id="TIGR00188">
    <property type="entry name" value="rnpA"/>
    <property type="match status" value="1"/>
</dbReference>
<evidence type="ECO:0000256" key="2">
    <source>
        <dbReference type="ARBA" id="ARBA00022694"/>
    </source>
</evidence>
<gene>
    <name evidence="7" type="primary">rnpA</name>
    <name evidence="9" type="ORF">FB389_1374</name>
</gene>
<comment type="caution">
    <text evidence="9">The sequence shown here is derived from an EMBL/GenBank/DDBJ whole genome shotgun (WGS) entry which is preliminary data.</text>
</comment>
<dbReference type="PROSITE" id="PS00648">
    <property type="entry name" value="RIBONUCLEASE_P"/>
    <property type="match status" value="1"/>
</dbReference>
<evidence type="ECO:0000256" key="7">
    <source>
        <dbReference type="HAMAP-Rule" id="MF_00227"/>
    </source>
</evidence>
<keyword evidence="2 7" id="KW-0819">tRNA processing</keyword>
<evidence type="ECO:0000256" key="1">
    <source>
        <dbReference type="ARBA" id="ARBA00002663"/>
    </source>
</evidence>
<dbReference type="EC" id="3.1.26.5" evidence="7 8"/>